<evidence type="ECO:0000256" key="7">
    <source>
        <dbReference type="ARBA" id="ARBA00023136"/>
    </source>
</evidence>
<proteinExistence type="inferred from homology"/>
<comment type="similarity">
    <text evidence="2">Belongs to the V-ATPase 116 kDa subunit family.</text>
</comment>
<keyword evidence="4 8" id="KW-0812">Transmembrane</keyword>
<dbReference type="Proteomes" id="UP000092574">
    <property type="component" value="Chromosome"/>
</dbReference>
<evidence type="ECO:0000256" key="5">
    <source>
        <dbReference type="ARBA" id="ARBA00022989"/>
    </source>
</evidence>
<name>A0A1C7IES6_9FIRM</name>
<dbReference type="STRING" id="1796616.A4V09_21930"/>
<dbReference type="GO" id="GO:0051117">
    <property type="term" value="F:ATPase binding"/>
    <property type="evidence" value="ECO:0007669"/>
    <property type="project" value="TreeGrafter"/>
</dbReference>
<evidence type="ECO:0000256" key="3">
    <source>
        <dbReference type="ARBA" id="ARBA00022448"/>
    </source>
</evidence>
<dbReference type="AlphaFoldDB" id="A0A1C7IES6"/>
<feature type="transmembrane region" description="Helical" evidence="8">
    <location>
        <begin position="462"/>
        <end position="480"/>
    </location>
</feature>
<feature type="transmembrane region" description="Helical" evidence="8">
    <location>
        <begin position="492"/>
        <end position="513"/>
    </location>
</feature>
<dbReference type="EMBL" id="CP015405">
    <property type="protein sequence ID" value="ANU78167.1"/>
    <property type="molecule type" value="Genomic_DNA"/>
</dbReference>
<dbReference type="PANTHER" id="PTHR11629:SF63">
    <property type="entry name" value="V-TYPE PROTON ATPASE SUBUNIT A"/>
    <property type="match status" value="1"/>
</dbReference>
<dbReference type="InterPro" id="IPR002490">
    <property type="entry name" value="V-ATPase_116kDa_su"/>
</dbReference>
<evidence type="ECO:0000313" key="10">
    <source>
        <dbReference type="Proteomes" id="UP000092574"/>
    </source>
</evidence>
<dbReference type="KEGG" id="byl:A4V09_21930"/>
<sequence>MAVMQMQRVSICALKRDRKAILEKLQTMGVMEMTQVLDDESGFEKMDTQGARNTFEKKANLADLALDILQEYAPEKKSLLSSLEGKKLIEKEAYNQVAVRKEEMMDIASRITGWQKEIAECRANIQKMENQIEALAPWMRLDVPMNFEGTGSTRALIGAISGEMTLEAVYSLIAEYAPEAEGVDVTVLSADRDSTYIVALCLKKDAHQVEDALRQGGFAKPSQIVDEVPAVEKENLEAEIGAVQKQIDTCQKHIVEYGDKRADLRLISDYFRTRAEKYELLGHIPQSSRTFFVSGYIPQKAVPAVKKAMEEGYDLVFDVEEIQEDEEAPVLLSNNPFSQSVEGVLESYGLPKKGEVDPTTIMSFFYVFFFGLMLSDAAYGLIIFLACFIVLKKYPRMGQGMHKALKMFMYCGLSTLVWGVLFGGYFGDAVDVIAKTFFHANVPDGGLIKAAWFVPLNDPMRLLLYAMLFGVIHLFMGLALKGYMQLKEKQYMDFFCDVIIWYVFLIGLIMMLLPSSIFASISQLPEGTFPPAVSQIGKVLAIAGAVGLLLMSGRANKNIALRLALGAYDIYNVTGWLSDVLSYSRLLALGLATGVIASVVNQMASMLGDGFIAAIGFIVIFIVGHSLNLAINLLGAYVHTNRLQFVEFFGKFYEGGGRPFNPFKLTTKYVDVKEETYL</sequence>
<evidence type="ECO:0000256" key="6">
    <source>
        <dbReference type="ARBA" id="ARBA00023065"/>
    </source>
</evidence>
<organism evidence="9 10">
    <name type="scientific">Blautia pseudococcoides</name>
    <dbReference type="NCBI Taxonomy" id="1796616"/>
    <lineage>
        <taxon>Bacteria</taxon>
        <taxon>Bacillati</taxon>
        <taxon>Bacillota</taxon>
        <taxon>Clostridia</taxon>
        <taxon>Lachnospirales</taxon>
        <taxon>Lachnospiraceae</taxon>
        <taxon>Blautia</taxon>
    </lineage>
</organism>
<gene>
    <name evidence="9" type="ORF">A4V09_21930</name>
</gene>
<keyword evidence="3" id="KW-0813">Transport</keyword>
<dbReference type="Pfam" id="PF01496">
    <property type="entry name" value="V_ATPase_I"/>
    <property type="match status" value="2"/>
</dbReference>
<feature type="transmembrane region" description="Helical" evidence="8">
    <location>
        <begin position="364"/>
        <end position="391"/>
    </location>
</feature>
<dbReference type="Gene3D" id="3.30.70.2170">
    <property type="match status" value="1"/>
</dbReference>
<comment type="subcellular location">
    <subcellularLocation>
        <location evidence="1">Membrane</location>
        <topology evidence="1">Multi-pass membrane protein</topology>
    </subcellularLocation>
</comment>
<accession>A0A1C7IES6</accession>
<keyword evidence="6" id="KW-0406">Ion transport</keyword>
<keyword evidence="7 8" id="KW-0472">Membrane</keyword>
<reference evidence="9" key="1">
    <citation type="submission" date="2017-04" db="EMBL/GenBank/DDBJ databases">
        <title>Complete Genome Sequences of Twelve Strains of a Stable Defined Moderately Diverse Mouse Microbiota 2 (sDMDMm2).</title>
        <authorList>
            <person name="Uchimura Y."/>
            <person name="Wyss M."/>
            <person name="Brugiroux S."/>
            <person name="Limenitakis J.P."/>
            <person name="Stecher B."/>
            <person name="McCoy K.D."/>
            <person name="Macpherson A.J."/>
        </authorList>
    </citation>
    <scope>NUCLEOTIDE SEQUENCE</scope>
    <source>
        <strain evidence="9">YL58</strain>
    </source>
</reference>
<dbReference type="OrthoDB" id="9803814at2"/>
<feature type="transmembrane region" description="Helical" evidence="8">
    <location>
        <begin position="407"/>
        <end position="427"/>
    </location>
</feature>
<dbReference type="RefSeq" id="WP_065544254.1">
    <property type="nucleotide sequence ID" value="NZ_CP015405.2"/>
</dbReference>
<dbReference type="Gene3D" id="3.30.70.2750">
    <property type="match status" value="1"/>
</dbReference>
<keyword evidence="5 8" id="KW-1133">Transmembrane helix</keyword>
<dbReference type="GO" id="GO:0007035">
    <property type="term" value="P:vacuolar acidification"/>
    <property type="evidence" value="ECO:0007669"/>
    <property type="project" value="TreeGrafter"/>
</dbReference>
<evidence type="ECO:0000313" key="9">
    <source>
        <dbReference type="EMBL" id="ANU78167.1"/>
    </source>
</evidence>
<dbReference type="GO" id="GO:0046961">
    <property type="term" value="F:proton-transporting ATPase activity, rotational mechanism"/>
    <property type="evidence" value="ECO:0007669"/>
    <property type="project" value="InterPro"/>
</dbReference>
<dbReference type="GO" id="GO:0033179">
    <property type="term" value="C:proton-transporting V-type ATPase, V0 domain"/>
    <property type="evidence" value="ECO:0007669"/>
    <property type="project" value="InterPro"/>
</dbReference>
<dbReference type="Gene3D" id="1.20.1460.20">
    <property type="match status" value="1"/>
</dbReference>
<protein>
    <submittedName>
        <fullName evidence="9">V-type ATP synthase subunit I</fullName>
    </submittedName>
</protein>
<evidence type="ECO:0000256" key="2">
    <source>
        <dbReference type="ARBA" id="ARBA00009904"/>
    </source>
</evidence>
<keyword evidence="10" id="KW-1185">Reference proteome</keyword>
<feature type="transmembrane region" description="Helical" evidence="8">
    <location>
        <begin position="610"/>
        <end position="634"/>
    </location>
</feature>
<feature type="transmembrane region" description="Helical" evidence="8">
    <location>
        <begin position="586"/>
        <end position="604"/>
    </location>
</feature>
<dbReference type="PANTHER" id="PTHR11629">
    <property type="entry name" value="VACUOLAR PROTON ATPASES"/>
    <property type="match status" value="1"/>
</dbReference>
<evidence type="ECO:0000256" key="8">
    <source>
        <dbReference type="SAM" id="Phobius"/>
    </source>
</evidence>
<feature type="transmembrane region" description="Helical" evidence="8">
    <location>
        <begin position="533"/>
        <end position="552"/>
    </location>
</feature>
<evidence type="ECO:0000256" key="4">
    <source>
        <dbReference type="ARBA" id="ARBA00022692"/>
    </source>
</evidence>
<dbReference type="GO" id="GO:0016471">
    <property type="term" value="C:vacuolar proton-transporting V-type ATPase complex"/>
    <property type="evidence" value="ECO:0007669"/>
    <property type="project" value="TreeGrafter"/>
</dbReference>
<evidence type="ECO:0000256" key="1">
    <source>
        <dbReference type="ARBA" id="ARBA00004141"/>
    </source>
</evidence>